<reference evidence="2 3" key="1">
    <citation type="submission" date="2020-08" db="EMBL/GenBank/DDBJ databases">
        <title>Dyella sp. G9 isolated from forest soil.</title>
        <authorList>
            <person name="Fu J."/>
            <person name="Qiu L."/>
        </authorList>
    </citation>
    <scope>NUCLEOTIDE SEQUENCE [LARGE SCALE GENOMIC DNA]</scope>
    <source>
        <strain evidence="2 3">G9</strain>
    </source>
</reference>
<feature type="transmembrane region" description="Helical" evidence="1">
    <location>
        <begin position="42"/>
        <end position="66"/>
    </location>
</feature>
<feature type="transmembrane region" description="Helical" evidence="1">
    <location>
        <begin position="181"/>
        <end position="198"/>
    </location>
</feature>
<evidence type="ECO:0000313" key="3">
    <source>
        <dbReference type="Proteomes" id="UP000515873"/>
    </source>
</evidence>
<keyword evidence="1" id="KW-0472">Membrane</keyword>
<dbReference type="AlphaFoldDB" id="A0A7G8Q2C2"/>
<accession>A0A7G8Q2C2</accession>
<gene>
    <name evidence="2" type="ORF">H8F01_17925</name>
</gene>
<dbReference type="KEGG" id="dtl:H8F01_17925"/>
<evidence type="ECO:0000256" key="1">
    <source>
        <dbReference type="SAM" id="Phobius"/>
    </source>
</evidence>
<keyword evidence="1" id="KW-1133">Transmembrane helix</keyword>
<dbReference type="RefSeq" id="WP_187056397.1">
    <property type="nucleotide sequence ID" value="NZ_CP060412.1"/>
</dbReference>
<evidence type="ECO:0008006" key="4">
    <source>
        <dbReference type="Google" id="ProtNLM"/>
    </source>
</evidence>
<dbReference type="InterPro" id="IPR023795">
    <property type="entry name" value="Serpin_CS"/>
</dbReference>
<name>A0A7G8Q2C2_9GAMM</name>
<feature type="transmembrane region" description="Helical" evidence="1">
    <location>
        <begin position="210"/>
        <end position="229"/>
    </location>
</feature>
<dbReference type="Proteomes" id="UP000515873">
    <property type="component" value="Chromosome"/>
</dbReference>
<keyword evidence="3" id="KW-1185">Reference proteome</keyword>
<protein>
    <recommendedName>
        <fullName evidence="4">DUF4239 domain-containing protein</fullName>
    </recommendedName>
</protein>
<organism evidence="2 3">
    <name type="scientific">Dyella telluris</name>
    <dbReference type="NCBI Taxonomy" id="2763498"/>
    <lineage>
        <taxon>Bacteria</taxon>
        <taxon>Pseudomonadati</taxon>
        <taxon>Pseudomonadota</taxon>
        <taxon>Gammaproteobacteria</taxon>
        <taxon>Lysobacterales</taxon>
        <taxon>Rhodanobacteraceae</taxon>
        <taxon>Dyella</taxon>
    </lineage>
</organism>
<dbReference type="EMBL" id="CP060412">
    <property type="protein sequence ID" value="QNK00930.1"/>
    <property type="molecule type" value="Genomic_DNA"/>
</dbReference>
<sequence length="254" mass="27914">MTYAFNHPFVVFVLSLAGMWIAGRVGAWWSRRRPPVASERDIFNVVQGATLTLLGLIIGFSFSMAISRYDLRKNYEEAEANAIGTEYVRLDLLAPDDATKLRPLLVNYLELRITFYETTDRSQLPQLIKRKNAVQSSLWNAVTVPASQQPTPITALVVSGMNDVLNAEGYTQAAWWNRIPIAAWALMWAIALGSNLLVGMGSSKLTSGPGLMLVLPLVVAVSFMLIADIDSPRGGFIRVAPQNLQALLATLPHS</sequence>
<dbReference type="Pfam" id="PF14023">
    <property type="entry name" value="Bestrophin-like"/>
    <property type="match status" value="1"/>
</dbReference>
<feature type="transmembrane region" description="Helical" evidence="1">
    <location>
        <begin position="9"/>
        <end position="30"/>
    </location>
</feature>
<proteinExistence type="predicted"/>
<dbReference type="PROSITE" id="PS00284">
    <property type="entry name" value="SERPIN"/>
    <property type="match status" value="1"/>
</dbReference>
<keyword evidence="1" id="KW-0812">Transmembrane</keyword>
<dbReference type="InterPro" id="IPR025333">
    <property type="entry name" value="DUF4239"/>
</dbReference>
<evidence type="ECO:0000313" key="2">
    <source>
        <dbReference type="EMBL" id="QNK00930.1"/>
    </source>
</evidence>